<comment type="caution">
    <text evidence="1">The sequence shown here is derived from an EMBL/GenBank/DDBJ whole genome shotgun (WGS) entry which is preliminary data.</text>
</comment>
<dbReference type="EMBL" id="JAOPHQ010000864">
    <property type="protein sequence ID" value="KAK0153138.1"/>
    <property type="molecule type" value="Genomic_DNA"/>
</dbReference>
<gene>
    <name evidence="1" type="ORF">N1851_005185</name>
</gene>
<protein>
    <submittedName>
        <fullName evidence="1">Uncharacterized protein</fullName>
    </submittedName>
</protein>
<evidence type="ECO:0000313" key="1">
    <source>
        <dbReference type="EMBL" id="KAK0153138.1"/>
    </source>
</evidence>
<evidence type="ECO:0000313" key="2">
    <source>
        <dbReference type="Proteomes" id="UP001174136"/>
    </source>
</evidence>
<name>A0AA47PAE9_MERPO</name>
<keyword evidence="2" id="KW-1185">Reference proteome</keyword>
<accession>A0AA47PAE9</accession>
<dbReference type="AlphaFoldDB" id="A0AA47PAE9"/>
<reference evidence="1" key="1">
    <citation type="journal article" date="2023" name="Front. Mar. Sci.">
        <title>A new Merluccius polli reference genome to investigate the effects of global change in West African waters.</title>
        <authorList>
            <person name="Mateo J.L."/>
            <person name="Blanco-Fernandez C."/>
            <person name="Garcia-Vazquez E."/>
            <person name="Machado-Schiaffino G."/>
        </authorList>
    </citation>
    <scope>NUCLEOTIDE SEQUENCE</scope>
    <source>
        <strain evidence="1">C29</strain>
        <tissue evidence="1">Fin</tissue>
    </source>
</reference>
<organism evidence="1 2">
    <name type="scientific">Merluccius polli</name>
    <name type="common">Benguela hake</name>
    <name type="synonym">Merluccius cadenati</name>
    <dbReference type="NCBI Taxonomy" id="89951"/>
    <lineage>
        <taxon>Eukaryota</taxon>
        <taxon>Metazoa</taxon>
        <taxon>Chordata</taxon>
        <taxon>Craniata</taxon>
        <taxon>Vertebrata</taxon>
        <taxon>Euteleostomi</taxon>
        <taxon>Actinopterygii</taxon>
        <taxon>Neopterygii</taxon>
        <taxon>Teleostei</taxon>
        <taxon>Neoteleostei</taxon>
        <taxon>Acanthomorphata</taxon>
        <taxon>Zeiogadaria</taxon>
        <taxon>Gadariae</taxon>
        <taxon>Gadiformes</taxon>
        <taxon>Gadoidei</taxon>
        <taxon>Merlucciidae</taxon>
        <taxon>Merluccius</taxon>
    </lineage>
</organism>
<proteinExistence type="predicted"/>
<dbReference type="Proteomes" id="UP001174136">
    <property type="component" value="Unassembled WGS sequence"/>
</dbReference>
<sequence>MSSNLQRQKKLRGARAATTRLLDKIDREVGKEEPSTDLLEEYLEQLTARETALLDQNHDIEAETAADELENKVNSTFEYMDQIMSRKTRIKRILRNADENESAASMTSKHSNNEVRRQAVKWPKLVIEKFSGDVNENYDNAKKMLIRRFGRNAVKSDTSKKGLGCRSFAQAI</sequence>